<dbReference type="Gene3D" id="1.10.260.40">
    <property type="entry name" value="lambda repressor-like DNA-binding domains"/>
    <property type="match status" value="1"/>
</dbReference>
<evidence type="ECO:0000259" key="1">
    <source>
        <dbReference type="PROSITE" id="PS50943"/>
    </source>
</evidence>
<dbReference type="InterPro" id="IPR010982">
    <property type="entry name" value="Lambda_DNA-bd_dom_sf"/>
</dbReference>
<dbReference type="CDD" id="cd00093">
    <property type="entry name" value="HTH_XRE"/>
    <property type="match status" value="1"/>
</dbReference>
<dbReference type="Pfam" id="PF13560">
    <property type="entry name" value="HTH_31"/>
    <property type="match status" value="1"/>
</dbReference>
<evidence type="ECO:0000313" key="2">
    <source>
        <dbReference type="EMBL" id="RFS82735.1"/>
    </source>
</evidence>
<dbReference type="PROSITE" id="PS50943">
    <property type="entry name" value="HTH_CROC1"/>
    <property type="match status" value="1"/>
</dbReference>
<protein>
    <submittedName>
        <fullName evidence="2">XRE family transcriptional regulator</fullName>
    </submittedName>
</protein>
<comment type="caution">
    <text evidence="2">The sequence shown here is derived from an EMBL/GenBank/DDBJ whole genome shotgun (WGS) entry which is preliminary data.</text>
</comment>
<feature type="domain" description="HTH cro/C1-type" evidence="1">
    <location>
        <begin position="14"/>
        <end position="69"/>
    </location>
</feature>
<reference evidence="2 3" key="1">
    <citation type="submission" date="2018-08" db="EMBL/GenBank/DDBJ databases">
        <title>Actinomadura spongicola sp. nov., isolated from marine sponge Leucetta chagosensis.</title>
        <authorList>
            <person name="Li L."/>
            <person name="Lin H.W."/>
        </authorList>
    </citation>
    <scope>NUCLEOTIDE SEQUENCE [LARGE SCALE GENOMIC DNA]</scope>
    <source>
        <strain evidence="2 3">LHW52907</strain>
    </source>
</reference>
<dbReference type="OrthoDB" id="3482383at2"/>
<dbReference type="GO" id="GO:0003677">
    <property type="term" value="F:DNA binding"/>
    <property type="evidence" value="ECO:0007669"/>
    <property type="project" value="InterPro"/>
</dbReference>
<dbReference type="AlphaFoldDB" id="A0A372GBH7"/>
<dbReference type="Proteomes" id="UP000262882">
    <property type="component" value="Unassembled WGS sequence"/>
</dbReference>
<accession>A0A372GBH7</accession>
<dbReference type="RefSeq" id="WP_117402168.1">
    <property type="nucleotide sequence ID" value="NZ_QVNQ01000008.1"/>
</dbReference>
<dbReference type="SMART" id="SM00530">
    <property type="entry name" value="HTH_XRE"/>
    <property type="match status" value="1"/>
</dbReference>
<proteinExistence type="predicted"/>
<dbReference type="EMBL" id="QVNQ01000008">
    <property type="protein sequence ID" value="RFS82735.1"/>
    <property type="molecule type" value="Genomic_DNA"/>
</dbReference>
<name>A0A372GBH7_9ACTN</name>
<keyword evidence="3" id="KW-1185">Reference proteome</keyword>
<gene>
    <name evidence="2" type="ORF">D0T12_25185</name>
</gene>
<sequence length="78" mass="8506">MNHQQLVPIDGAALRVLRNRRQLRQADVAALAGIDTSYLCMLETGRRSRASHAVACRIAAAMTVPLASIIKENHQDVA</sequence>
<evidence type="ECO:0000313" key="3">
    <source>
        <dbReference type="Proteomes" id="UP000262882"/>
    </source>
</evidence>
<organism evidence="2 3">
    <name type="scientific">Actinomadura spongiicola</name>
    <dbReference type="NCBI Taxonomy" id="2303421"/>
    <lineage>
        <taxon>Bacteria</taxon>
        <taxon>Bacillati</taxon>
        <taxon>Actinomycetota</taxon>
        <taxon>Actinomycetes</taxon>
        <taxon>Streptosporangiales</taxon>
        <taxon>Thermomonosporaceae</taxon>
        <taxon>Actinomadura</taxon>
    </lineage>
</organism>
<dbReference type="InterPro" id="IPR001387">
    <property type="entry name" value="Cro/C1-type_HTH"/>
</dbReference>
<dbReference type="SUPFAM" id="SSF47413">
    <property type="entry name" value="lambda repressor-like DNA-binding domains"/>
    <property type="match status" value="1"/>
</dbReference>